<dbReference type="GO" id="GO:0016853">
    <property type="term" value="F:isomerase activity"/>
    <property type="evidence" value="ECO:0007669"/>
    <property type="project" value="UniProtKB-KW"/>
</dbReference>
<protein>
    <recommendedName>
        <fullName evidence="3">Phosphohexomutase</fullName>
    </recommendedName>
    <alternativeName>
        <fullName evidence="4">Phosphomannose isomerase</fullName>
    </alternativeName>
</protein>
<dbReference type="PIRSF" id="PIRSF036894">
    <property type="entry name" value="PMI_Firm_short"/>
    <property type="match status" value="1"/>
</dbReference>
<dbReference type="InterPro" id="IPR014628">
    <property type="entry name" value="Man6P_isomerase_Firm_short"/>
</dbReference>
<evidence type="ECO:0000259" key="6">
    <source>
        <dbReference type="Pfam" id="PF21621"/>
    </source>
</evidence>
<evidence type="ECO:0000256" key="4">
    <source>
        <dbReference type="ARBA" id="ARBA00030762"/>
    </source>
</evidence>
<evidence type="ECO:0000256" key="3">
    <source>
        <dbReference type="ARBA" id="ARBA00029741"/>
    </source>
</evidence>
<keyword evidence="1" id="KW-0479">Metal-binding</keyword>
<evidence type="ECO:0000256" key="1">
    <source>
        <dbReference type="ARBA" id="ARBA00022723"/>
    </source>
</evidence>
<sequence length="323" mass="37185">MYPLKFYPILKEKIWGGDKLKTILNKPAFSTKVGESWEVSAIDNDVSIVSNGTLEGKSLIQLINEFKDELLGEKVYQKFGNKFPLLIKFIDAKEDLSVQLHPEDKLARERHDSFGKTEMWYVVQADQEAKLIIDFNKKTTKEEYQLNLSEGRLMDLLNFENIYKGDSFIIKAGTIHAIGKGTLIAEIQQTSDITYRVYDWDRKDNKGNKRELHTDLALEALNFENDHKFKLSYSKKPNHVNEIISAQYFTTNFIYINKNIERNYKSLDTFIILICVEGKGEIIVNDQATPISIGETVLIPSVIDELTLQISTEIMKVLEVYIK</sequence>
<keyword evidence="2" id="KW-0862">Zinc</keyword>
<accession>A0ABW5AU42</accession>
<evidence type="ECO:0000256" key="2">
    <source>
        <dbReference type="ARBA" id="ARBA00022833"/>
    </source>
</evidence>
<dbReference type="Pfam" id="PF21621">
    <property type="entry name" value="MPI_cupin_dom"/>
    <property type="match status" value="1"/>
</dbReference>
<comment type="caution">
    <text evidence="7">The sequence shown here is derived from an EMBL/GenBank/DDBJ whole genome shotgun (WGS) entry which is preliminary data.</text>
</comment>
<proteinExistence type="predicted"/>
<evidence type="ECO:0000313" key="8">
    <source>
        <dbReference type="Proteomes" id="UP001597344"/>
    </source>
</evidence>
<dbReference type="InterPro" id="IPR014710">
    <property type="entry name" value="RmlC-like_jellyroll"/>
</dbReference>
<dbReference type="EMBL" id="JBHUHY010000003">
    <property type="protein sequence ID" value="MFD2186241.1"/>
    <property type="molecule type" value="Genomic_DNA"/>
</dbReference>
<dbReference type="InterPro" id="IPR051804">
    <property type="entry name" value="Carb_Metab_Reg_Kinase/Isom"/>
</dbReference>
<feature type="domain" description="Mannose-6-phosphate isomerase cupin" evidence="6">
    <location>
        <begin position="245"/>
        <end position="316"/>
    </location>
</feature>
<evidence type="ECO:0000313" key="7">
    <source>
        <dbReference type="EMBL" id="MFD2186241.1"/>
    </source>
</evidence>
<dbReference type="InterPro" id="IPR049071">
    <property type="entry name" value="MPI_cupin_dom"/>
</dbReference>
<dbReference type="RefSeq" id="WP_378319545.1">
    <property type="nucleotide sequence ID" value="NZ_JBHUHY010000003.1"/>
</dbReference>
<keyword evidence="7" id="KW-0413">Isomerase</keyword>
<dbReference type="PANTHER" id="PTHR42742">
    <property type="entry name" value="TRANSCRIPTIONAL REPRESSOR MPRA"/>
    <property type="match status" value="1"/>
</dbReference>
<dbReference type="Pfam" id="PF20511">
    <property type="entry name" value="PMI_typeI_cat"/>
    <property type="match status" value="1"/>
</dbReference>
<feature type="domain" description="Phosphomannose isomerase type I catalytic" evidence="5">
    <location>
        <begin position="7"/>
        <end position="113"/>
    </location>
</feature>
<dbReference type="SUPFAM" id="SSF51182">
    <property type="entry name" value="RmlC-like cupins"/>
    <property type="match status" value="1"/>
</dbReference>
<organism evidence="7 8">
    <name type="scientific">Aquimarina celericrescens</name>
    <dbReference type="NCBI Taxonomy" id="1964542"/>
    <lineage>
        <taxon>Bacteria</taxon>
        <taxon>Pseudomonadati</taxon>
        <taxon>Bacteroidota</taxon>
        <taxon>Flavobacteriia</taxon>
        <taxon>Flavobacteriales</taxon>
        <taxon>Flavobacteriaceae</taxon>
        <taxon>Aquimarina</taxon>
    </lineage>
</organism>
<dbReference type="PANTHER" id="PTHR42742:SF3">
    <property type="entry name" value="FRUCTOKINASE"/>
    <property type="match status" value="1"/>
</dbReference>
<reference evidence="8" key="1">
    <citation type="journal article" date="2019" name="Int. J. Syst. Evol. Microbiol.">
        <title>The Global Catalogue of Microorganisms (GCM) 10K type strain sequencing project: providing services to taxonomists for standard genome sequencing and annotation.</title>
        <authorList>
            <consortium name="The Broad Institute Genomics Platform"/>
            <consortium name="The Broad Institute Genome Sequencing Center for Infectious Disease"/>
            <person name="Wu L."/>
            <person name="Ma J."/>
        </authorList>
    </citation>
    <scope>NUCLEOTIDE SEQUENCE [LARGE SCALE GENOMIC DNA]</scope>
    <source>
        <strain evidence="8">DT92</strain>
    </source>
</reference>
<dbReference type="CDD" id="cd07010">
    <property type="entry name" value="cupin_PMI_type_I_N_bac"/>
    <property type="match status" value="1"/>
</dbReference>
<evidence type="ECO:0000259" key="5">
    <source>
        <dbReference type="Pfam" id="PF20511"/>
    </source>
</evidence>
<dbReference type="InterPro" id="IPR046457">
    <property type="entry name" value="PMI_typeI_cat"/>
</dbReference>
<gene>
    <name evidence="7" type="ORF">ACFSJT_05515</name>
</gene>
<dbReference type="Gene3D" id="2.60.120.10">
    <property type="entry name" value="Jelly Rolls"/>
    <property type="match status" value="2"/>
</dbReference>
<name>A0ABW5AU42_9FLAO</name>
<dbReference type="Proteomes" id="UP001597344">
    <property type="component" value="Unassembled WGS sequence"/>
</dbReference>
<keyword evidence="8" id="KW-1185">Reference proteome</keyword>
<dbReference type="InterPro" id="IPR011051">
    <property type="entry name" value="RmlC_Cupin_sf"/>
</dbReference>